<evidence type="ECO:0000313" key="1">
    <source>
        <dbReference type="EMBL" id="GFU09027.1"/>
    </source>
</evidence>
<accession>A0A8X6QAN5</accession>
<gene>
    <name evidence="1" type="primary">NCL1_51964</name>
    <name evidence="1" type="ORF">NPIL_462021</name>
</gene>
<reference evidence="1" key="1">
    <citation type="submission" date="2020-08" db="EMBL/GenBank/DDBJ databases">
        <title>Multicomponent nature underlies the extraordinary mechanical properties of spider dragline silk.</title>
        <authorList>
            <person name="Kono N."/>
            <person name="Nakamura H."/>
            <person name="Mori M."/>
            <person name="Yoshida Y."/>
            <person name="Ohtoshi R."/>
            <person name="Malay A.D."/>
            <person name="Moran D.A.P."/>
            <person name="Tomita M."/>
            <person name="Numata K."/>
            <person name="Arakawa K."/>
        </authorList>
    </citation>
    <scope>NUCLEOTIDE SEQUENCE</scope>
</reference>
<comment type="caution">
    <text evidence="1">The sequence shown here is derived from an EMBL/GenBank/DDBJ whole genome shotgun (WGS) entry which is preliminary data.</text>
</comment>
<evidence type="ECO:0000313" key="2">
    <source>
        <dbReference type="Proteomes" id="UP000887013"/>
    </source>
</evidence>
<name>A0A8X6QAN5_NEPPI</name>
<dbReference type="Proteomes" id="UP000887013">
    <property type="component" value="Unassembled WGS sequence"/>
</dbReference>
<dbReference type="OrthoDB" id="6407690at2759"/>
<proteinExistence type="predicted"/>
<protein>
    <submittedName>
        <fullName evidence="1">Uncharacterized protein</fullName>
    </submittedName>
</protein>
<keyword evidence="2" id="KW-1185">Reference proteome</keyword>
<dbReference type="EMBL" id="BMAW01124678">
    <property type="protein sequence ID" value="GFU09027.1"/>
    <property type="molecule type" value="Genomic_DNA"/>
</dbReference>
<sequence>MDVYFWPSLQILASARLARGILYTFDTETLNSGKYDMKQVKEKVSAIILPAFASTFTEVASEPQNSNNELNRLSLQIKIQTQLVCIVSELGSEIEKWFRWHENNPLKSRASFDVRNVLSWRSIGIIDRFKTARVLIQNKCLNIKDRLFLACQYYFEDDVQKLWTVMSKKDRLRVRIQWKNSGNMQHWLRALINRTALDWAEMSRNITKDEFFFKNFEGVPYYFARLQGQEIRYLCIQSWLEHGYLCPFDLYFCLFQLKAEELTDVLTRLPKDLMHEVFAYFLQWPLQSVFLGVVKSFKAHINGDIFLALICVLVDKLESGGEDNAYIDLLKNLWNALSSQYSNFVEQHEILNKIVKYVLSATVPFNRENCQNFISKLRVIEGEKTERRKFSDIFYPWNA</sequence>
<dbReference type="AlphaFoldDB" id="A0A8X6QAN5"/>
<organism evidence="1 2">
    <name type="scientific">Nephila pilipes</name>
    <name type="common">Giant wood spider</name>
    <name type="synonym">Nephila maculata</name>
    <dbReference type="NCBI Taxonomy" id="299642"/>
    <lineage>
        <taxon>Eukaryota</taxon>
        <taxon>Metazoa</taxon>
        <taxon>Ecdysozoa</taxon>
        <taxon>Arthropoda</taxon>
        <taxon>Chelicerata</taxon>
        <taxon>Arachnida</taxon>
        <taxon>Araneae</taxon>
        <taxon>Araneomorphae</taxon>
        <taxon>Entelegynae</taxon>
        <taxon>Araneoidea</taxon>
        <taxon>Nephilidae</taxon>
        <taxon>Nephila</taxon>
    </lineage>
</organism>